<keyword evidence="3" id="KW-0285">Flavoprotein</keyword>
<dbReference type="STRING" id="39490.ERS852448_00642"/>
<keyword evidence="6" id="KW-0503">Monooxygenase</keyword>
<proteinExistence type="predicted"/>
<protein>
    <recommendedName>
        <fullName evidence="2">Probable nitronate monooxygenase</fullName>
    </recommendedName>
</protein>
<dbReference type="PANTHER" id="PTHR32332">
    <property type="entry name" value="2-NITROPROPANE DIOXYGENASE"/>
    <property type="match status" value="1"/>
</dbReference>
<evidence type="ECO:0000256" key="3">
    <source>
        <dbReference type="ARBA" id="ARBA00022630"/>
    </source>
</evidence>
<dbReference type="InterPro" id="IPR004136">
    <property type="entry name" value="NMO"/>
</dbReference>
<evidence type="ECO:0000313" key="7">
    <source>
        <dbReference type="Proteomes" id="UP000095492"/>
    </source>
</evidence>
<dbReference type="CDD" id="cd04730">
    <property type="entry name" value="NPD_like"/>
    <property type="match status" value="1"/>
</dbReference>
<evidence type="ECO:0000313" key="6">
    <source>
        <dbReference type="EMBL" id="CUM82154.1"/>
    </source>
</evidence>
<dbReference type="Pfam" id="PF03060">
    <property type="entry name" value="NMO"/>
    <property type="match status" value="1"/>
</dbReference>
<dbReference type="InterPro" id="IPR013785">
    <property type="entry name" value="Aldolase_TIM"/>
</dbReference>
<dbReference type="SUPFAM" id="SSF51412">
    <property type="entry name" value="Inosine monophosphate dehydrogenase (IMPDH)"/>
    <property type="match status" value="1"/>
</dbReference>
<dbReference type="GO" id="GO:0018580">
    <property type="term" value="F:nitronate monooxygenase activity"/>
    <property type="evidence" value="ECO:0007669"/>
    <property type="project" value="InterPro"/>
</dbReference>
<evidence type="ECO:0000256" key="2">
    <source>
        <dbReference type="ARBA" id="ARBA00013457"/>
    </source>
</evidence>
<dbReference type="AlphaFoldDB" id="A0A173RVI9"/>
<organism evidence="6 7">
    <name type="scientific">Eubacterium ramulus</name>
    <dbReference type="NCBI Taxonomy" id="39490"/>
    <lineage>
        <taxon>Bacteria</taxon>
        <taxon>Bacillati</taxon>
        <taxon>Bacillota</taxon>
        <taxon>Clostridia</taxon>
        <taxon>Eubacteriales</taxon>
        <taxon>Eubacteriaceae</taxon>
        <taxon>Eubacterium</taxon>
    </lineage>
</organism>
<dbReference type="PANTHER" id="PTHR32332:SF18">
    <property type="entry name" value="2-NITROPROPANE DIOXYGENASE"/>
    <property type="match status" value="1"/>
</dbReference>
<sequence>MIIVLLMESEILKMKLMKSLNLKDKFLKLPIIQGGMGIGVSRCRLAGAVAKEGGMGVLSTAQIGYDDPDFTKHPEETNLRVLPEQIRKAKEIAGGNGMVAVNIMAVTQLYETYVKTACAAGVDAIISGAGLPTELPKFAEGYDVALAPIVSSTKSANVILKFWDKKYHRTADFLVIEGPLAGGHLGFSREQLEDIPGLDYDTEIRNIITLKQTYEEKYQTAIPVFVAGGMFTAEDVKHVLELGADGIQAATRFVATEECDASDAYKQAYVNASEEDVIIIKSPVGMPGRAIKNAFIQRMLAAPDKISHCFNCLKACNPATAPYCITQALVNAVVGDLDNGLIFCGSRVGEIREITTVPKLMQELTV</sequence>
<gene>
    <name evidence="6" type="ORF">ERS852448_00642</name>
</gene>
<evidence type="ECO:0000256" key="4">
    <source>
        <dbReference type="ARBA" id="ARBA00022643"/>
    </source>
</evidence>
<dbReference type="EMBL" id="CYYA01000003">
    <property type="protein sequence ID" value="CUM82154.1"/>
    <property type="molecule type" value="Genomic_DNA"/>
</dbReference>
<evidence type="ECO:0000256" key="5">
    <source>
        <dbReference type="ARBA" id="ARBA00023002"/>
    </source>
</evidence>
<accession>A0A173RVI9</accession>
<dbReference type="Gene3D" id="3.20.20.70">
    <property type="entry name" value="Aldolase class I"/>
    <property type="match status" value="1"/>
</dbReference>
<reference evidence="6 7" key="1">
    <citation type="submission" date="2015-09" db="EMBL/GenBank/DDBJ databases">
        <authorList>
            <consortium name="Pathogen Informatics"/>
        </authorList>
    </citation>
    <scope>NUCLEOTIDE SEQUENCE [LARGE SCALE GENOMIC DNA]</scope>
    <source>
        <strain evidence="6 7">2789STDY5608891</strain>
    </source>
</reference>
<dbReference type="Proteomes" id="UP000095492">
    <property type="component" value="Unassembled WGS sequence"/>
</dbReference>
<evidence type="ECO:0000256" key="1">
    <source>
        <dbReference type="ARBA" id="ARBA00003535"/>
    </source>
</evidence>
<dbReference type="RefSeq" id="WP_423229983.1">
    <property type="nucleotide sequence ID" value="NZ_CYYA01000003.1"/>
</dbReference>
<keyword evidence="5 6" id="KW-0560">Oxidoreductase</keyword>
<comment type="function">
    <text evidence="1">Nitronate monooxygenase that uses molecular oxygen to catalyze the oxidative denitrification of alkyl nitronates. Acts on propionate 3-nitronate (P3N), the presumed physiological substrate. Probably functions in the detoxification of P3N, a metabolic poison produced by plants and fungi as a defense mechanism.</text>
</comment>
<name>A0A173RVI9_EUBRA</name>
<keyword evidence="4" id="KW-0288">FMN</keyword>